<dbReference type="InterPro" id="IPR021647">
    <property type="entry name" value="CusF_Ec"/>
</dbReference>
<comment type="caution">
    <text evidence="2">The sequence shown here is derived from an EMBL/GenBank/DDBJ whole genome shotgun (WGS) entry which is preliminary data.</text>
</comment>
<protein>
    <submittedName>
        <fullName evidence="2">Cu/Ag efflux protein CusF</fullName>
    </submittedName>
</protein>
<name>A0ABU2C6X9_9BURK</name>
<evidence type="ECO:0000313" key="3">
    <source>
        <dbReference type="Proteomes" id="UP001180487"/>
    </source>
</evidence>
<organism evidence="2 3">
    <name type="scientific">Rhodoferax ferrireducens</name>
    <dbReference type="NCBI Taxonomy" id="192843"/>
    <lineage>
        <taxon>Bacteria</taxon>
        <taxon>Pseudomonadati</taxon>
        <taxon>Pseudomonadota</taxon>
        <taxon>Betaproteobacteria</taxon>
        <taxon>Burkholderiales</taxon>
        <taxon>Comamonadaceae</taxon>
        <taxon>Rhodoferax</taxon>
    </lineage>
</organism>
<dbReference type="EMBL" id="JAVDXT010000001">
    <property type="protein sequence ID" value="MDR7377029.1"/>
    <property type="molecule type" value="Genomic_DNA"/>
</dbReference>
<evidence type="ECO:0000256" key="1">
    <source>
        <dbReference type="SAM" id="SignalP"/>
    </source>
</evidence>
<keyword evidence="1" id="KW-0732">Signal</keyword>
<dbReference type="RefSeq" id="WP_310372400.1">
    <property type="nucleotide sequence ID" value="NZ_JAVDXT010000001.1"/>
</dbReference>
<gene>
    <name evidence="2" type="ORF">J2X19_001687</name>
</gene>
<feature type="signal peptide" evidence="1">
    <location>
        <begin position="1"/>
        <end position="22"/>
    </location>
</feature>
<dbReference type="Gene3D" id="2.40.50.320">
    <property type="entry name" value="Copper binding periplasmic protein CusF"/>
    <property type="match status" value="1"/>
</dbReference>
<dbReference type="Pfam" id="PF11604">
    <property type="entry name" value="CusF_Ec"/>
    <property type="match status" value="1"/>
</dbReference>
<reference evidence="2 3" key="1">
    <citation type="submission" date="2023-07" db="EMBL/GenBank/DDBJ databases">
        <title>Sorghum-associated microbial communities from plants grown in Nebraska, USA.</title>
        <authorList>
            <person name="Schachtman D."/>
        </authorList>
    </citation>
    <scope>NUCLEOTIDE SEQUENCE [LARGE SCALE GENOMIC DNA]</scope>
    <source>
        <strain evidence="2 3">BE313</strain>
    </source>
</reference>
<dbReference type="InterPro" id="IPR042230">
    <property type="entry name" value="CusF_sf"/>
</dbReference>
<sequence length="99" mass="10650">MQFTRSLLQALAIASISAAALAQATLPYTDGEVRKVDLSAQKITLKHGEIKNLDMPPMSMVFQVKDPALLEKVKTGDKVKFTAEQIGSALVVTDIQPAP</sequence>
<keyword evidence="3" id="KW-1185">Reference proteome</keyword>
<accession>A0ABU2C6X9</accession>
<feature type="chain" id="PRO_5046904322" evidence="1">
    <location>
        <begin position="23"/>
        <end position="99"/>
    </location>
</feature>
<evidence type="ECO:0000313" key="2">
    <source>
        <dbReference type="EMBL" id="MDR7377029.1"/>
    </source>
</evidence>
<proteinExistence type="predicted"/>
<dbReference type="Proteomes" id="UP001180487">
    <property type="component" value="Unassembled WGS sequence"/>
</dbReference>